<comment type="similarity">
    <text evidence="3">Belongs to the flagella basal body rod proteins family.</text>
</comment>
<dbReference type="EnsemblMetazoa" id="GPPI046740-RA">
    <property type="protein sequence ID" value="GPPI046740-PA"/>
    <property type="gene ID" value="GPPI046740"/>
</dbReference>
<dbReference type="Pfam" id="PF03963">
    <property type="entry name" value="FlgD"/>
    <property type="match status" value="1"/>
</dbReference>
<evidence type="ECO:0000256" key="8">
    <source>
        <dbReference type="ARBA" id="ARBA00023136"/>
    </source>
</evidence>
<dbReference type="Pfam" id="PF02119">
    <property type="entry name" value="FlgI"/>
    <property type="match status" value="1"/>
</dbReference>
<dbReference type="GO" id="GO:0003774">
    <property type="term" value="F:cytoskeletal motor activity"/>
    <property type="evidence" value="ECO:0007669"/>
    <property type="project" value="InterPro"/>
</dbReference>
<dbReference type="InterPro" id="IPR001782">
    <property type="entry name" value="Flag_FlgI"/>
</dbReference>
<reference evidence="17" key="1">
    <citation type="submission" date="2015-01" db="EMBL/GenBank/DDBJ databases">
        <authorList>
            <person name="Aksoy S."/>
            <person name="Warren W."/>
            <person name="Wilson R.K."/>
        </authorList>
    </citation>
    <scope>NUCLEOTIDE SEQUENCE [LARGE SCALE GENOMIC DNA]</scope>
    <source>
        <strain evidence="17">IAEA</strain>
    </source>
</reference>
<evidence type="ECO:0000259" key="14">
    <source>
        <dbReference type="Pfam" id="PF07559"/>
    </source>
</evidence>
<dbReference type="PANTHER" id="PTHR30435">
    <property type="entry name" value="FLAGELLAR PROTEIN"/>
    <property type="match status" value="1"/>
</dbReference>
<keyword evidence="9" id="KW-0975">Bacterial flagellum</keyword>
<dbReference type="InterPro" id="IPR010930">
    <property type="entry name" value="Flg_bb/hook_C_dom"/>
</dbReference>
<dbReference type="NCBIfam" id="TIGR03506">
    <property type="entry name" value="FlgEFG_subfam"/>
    <property type="match status" value="3"/>
</dbReference>
<organism evidence="16 17">
    <name type="scientific">Glossina palpalis gambiensis</name>
    <dbReference type="NCBI Taxonomy" id="67801"/>
    <lineage>
        <taxon>Eukaryota</taxon>
        <taxon>Metazoa</taxon>
        <taxon>Ecdysozoa</taxon>
        <taxon>Arthropoda</taxon>
        <taxon>Hexapoda</taxon>
        <taxon>Insecta</taxon>
        <taxon>Pterygota</taxon>
        <taxon>Neoptera</taxon>
        <taxon>Endopterygota</taxon>
        <taxon>Diptera</taxon>
        <taxon>Brachycera</taxon>
        <taxon>Muscomorpha</taxon>
        <taxon>Hippoboscoidea</taxon>
        <taxon>Glossinidae</taxon>
        <taxon>Glossina</taxon>
    </lineage>
</organism>
<keyword evidence="6" id="KW-0732">Signal</keyword>
<evidence type="ECO:0000256" key="9">
    <source>
        <dbReference type="ARBA" id="ARBA00023143"/>
    </source>
</evidence>
<dbReference type="EMBL" id="JXJN01024141">
    <property type="status" value="NOT_ANNOTATED_CDS"/>
    <property type="molecule type" value="Genomic_DNA"/>
</dbReference>
<feature type="domain" description="Flagellar hook protein FlgE/F/G-like D1" evidence="15">
    <location>
        <begin position="602"/>
        <end position="667"/>
    </location>
</feature>
<evidence type="ECO:0000256" key="7">
    <source>
        <dbReference type="ARBA" id="ARBA00022795"/>
    </source>
</evidence>
<dbReference type="Pfam" id="PF06429">
    <property type="entry name" value="Flg_bbr_C"/>
    <property type="match status" value="2"/>
</dbReference>
<feature type="domain" description="Flagellar hook protein FlgE/F/G-like D1" evidence="15">
    <location>
        <begin position="208"/>
        <end position="285"/>
    </location>
</feature>
<dbReference type="Gene3D" id="1.20.1330.10">
    <property type="entry name" value="f41 fragment of flagellin, N-terminal domain"/>
    <property type="match status" value="1"/>
</dbReference>
<dbReference type="Pfam" id="PF22692">
    <property type="entry name" value="LlgE_F_G_D1"/>
    <property type="match status" value="3"/>
</dbReference>
<evidence type="ECO:0000256" key="1">
    <source>
        <dbReference type="ARBA" id="ARBA00004365"/>
    </source>
</evidence>
<name>A0A1B0C1Q1_9MUSC</name>
<evidence type="ECO:0000259" key="12">
    <source>
        <dbReference type="Pfam" id="PF00460"/>
    </source>
</evidence>
<evidence type="ECO:0000256" key="11">
    <source>
        <dbReference type="ARBA" id="ARBA00032912"/>
    </source>
</evidence>
<evidence type="ECO:0000256" key="2">
    <source>
        <dbReference type="ARBA" id="ARBA00004370"/>
    </source>
</evidence>
<evidence type="ECO:0000313" key="16">
    <source>
        <dbReference type="EnsemblMetazoa" id="GPPI046740-PA"/>
    </source>
</evidence>
<evidence type="ECO:0000256" key="6">
    <source>
        <dbReference type="ARBA" id="ARBA00022729"/>
    </source>
</evidence>
<dbReference type="GO" id="GO:0016020">
    <property type="term" value="C:membrane"/>
    <property type="evidence" value="ECO:0007669"/>
    <property type="project" value="UniProtKB-SubCell"/>
</dbReference>
<comment type="subunit">
    <text evidence="10">The basal body constitutes a major portion of the flagellar organelle and consists of four rings (L,P,S, and M) mounted on a central rod. The rod consists of about 26 subunits of FlgG in the distal portion, and FlgB, FlgC and FlgF are thought to build up the proximal portion of the rod with about 6 subunits each.</text>
</comment>
<dbReference type="InterPro" id="IPR012834">
    <property type="entry name" value="FlgG_G_neg"/>
</dbReference>
<dbReference type="SUPFAM" id="SSF64518">
    <property type="entry name" value="Phase 1 flagellin"/>
    <property type="match status" value="2"/>
</dbReference>
<dbReference type="HAMAP" id="MF_00416">
    <property type="entry name" value="FlgI"/>
    <property type="match status" value="1"/>
</dbReference>
<proteinExistence type="inferred from homology"/>
<dbReference type="PRINTS" id="PR01010">
    <property type="entry name" value="FLGPRINGFLGI"/>
</dbReference>
<evidence type="ECO:0000256" key="3">
    <source>
        <dbReference type="ARBA" id="ARBA00009677"/>
    </source>
</evidence>
<sequence>MILVQIKNQDPTHPIDNNQLTSQMTQMHTALGIEKLSNIMQEIKDTSNHNQAINLSNWIGNSYVANYYNLNPGIYKLNINETKTTPEINPIKLKNNELFKVNFEAFNTDGNRPEIYALKSQKIKNIIFKNGEPKLALEQGNLADVKDALDVIGNNISNSQTIGFKSSSISFSDIFSGSMAGLGAQVSGITQNFANGSMLSSDKDLDLAISGNGFFRLSDEGGKIYFTRNGEFRLNSDKQIVNFQNKFLTGYQAKGNPPSIEMGSSIENISLPDTSMYPSASTQGIIEGNLKSNDNPPKIEQFNFNNPDSYNFTNQLEAHDSLGKKHIIKIFYIKNKEPGSWTVNGYDETAPMMNGQNIDIQSVPIFFDESGNLKKSGDFYPKLIISSASVNGSKQSEVTISMNKLTQQESDNKISNQKIDGYGVGNFIDFTISNSGKVIAHYNNGENQLIAQIVMAKFASTSGLKSIGENCWIESEESGPAILGISGSGGFGQISSQKLESSNVDISNELVKMMIQQSNYQSNAQTIKTQDQLLQVLVNMSITANNLANSSTSGFRSQISMSKSVEIKGPTFLTRSLSTNITTKNSDLPGAINYSGRDLDVAIMNDGWLSVKLKNGIEGYTKNGHITIDEEGKLRIKNYILLGSDGNEIEIPPGSKLTISEDGIISALSAGEPSKSIVPIGLEAQQTNIDVISNNIANVSTNGFKRQRAIFEDLLYQTIRQPGSKSSEQTTLPSGLQIGTGVRPSATLRIHLQGGLTNTGNETDLAIEGAGFFQILMSDGTNMYTRDGSFQLDQYGQLVTSNGYPMQPSITIPSGSSNISISRDGIVSVNIPGQTQPQEVGQITISTFVNSSGLESFGENLYRETQSSGAPIDNAPGINGAGSLKQKFVENSNVNIAEELITMIQAQRAYELNSKVISTSDQMLQPTLLILLGGCSTPHNPSLIQGSTTTTPNPPPPSFLNGAIFQPENNINYGYQPLFEDRRPRNIGDILTVLLQENVSASKSSSANASRKSNTNLDVSALPNILNRIMGNDRLTTDVNGNNNFNGKGGAEANNTFNGVITVTVMEILTNGNLSVAGEKKISINQGTESIRFSGIVNPKTIDHNNQVIYAERIRDLTTIVGIRDNVLIGYGLVVGLDGTGDQTTQTPFTIQSLRNMLSQLGVTIPSGINMQLKNIAAVMVTAKLPPFAHVGQKIDVIVSSLGSAKSLRGGTLLMTPLKGIDNQVYAFAQGNILISGSGAQSGGNNIQINQLNGGRINEGAIIEKSIKVDFNNKESITLQLNNNDFSLAQQISDAINTYFGNKSAYPKDSKTIQVTMLRNNKLEKVEFLARLQNIPIIVGPSDAIIVINSRTGSVVINREVVLNNCAVAHGELVVEIKKNTKISQPNTILGGGSTVITPETEIVVKNQGDSLQEISSGTSLNTVIASLNSLGAKPNDLMAILESMKTAESIAQQPSNGIYRTNITLELESLVHQFNKIGKEIKNIELNATKDISFSIETINNLSKELANINCLISQSINKKIPLNLLDKRDALLEELSKKIGILTNINEEEIVYIKLENGSTLLDNNETYPLIYEKNNIQNITISSTNNNQTQEKKIKINSNNILKGELGGLISFYNQNIPKLKEKINQAILKFVQLFNTVNHQGYDFYHKPGGDIFSYKLFNHTDGLPKNGDKFKLNVAMDIAESIKLNLSDGNKIASSNDKNTYNNNFNILELIDIQNKKIFDNKTFSENYADFISYIGQTTKNIQNIQDSQEKINKQLHLEYENKIGINLNEEYVYIELYRQYYYANIQLIKIASSLFESLLGIASDNPKAISDSINTRNKLSQINRFHKTRNYVKSFLSKECSILQDISNALSVIGVKVISIQKTLGDPTILIEELKSLKNELIMLANSTDSNNNYIFSGDQANKIPFDKNQENSITYQGDTNNSDIVDLPYELINQTKKLIKKTENQVLYAQVQSGNYLIKINDLENSETSDIERINEYLQNNLGQNHTELVRMASELQISKVLICHPSAITNSINLNGRDTVVGGSIIIPSAIKILATTMSIIKKGTNKVFLNKKLHFLM</sequence>
<feature type="domain" description="Flagellar basal-body/hook protein C-terminal" evidence="13">
    <location>
        <begin position="496"/>
        <end position="540"/>
    </location>
</feature>
<dbReference type="NCBIfam" id="TIGR02488">
    <property type="entry name" value="flgG_G_neg"/>
    <property type="match status" value="1"/>
</dbReference>
<accession>A0A1B0C1Q1</accession>
<protein>
    <recommendedName>
        <fullName evidence="4">Flagellar basal-body rod protein FlgG</fullName>
    </recommendedName>
    <alternativeName>
        <fullName evidence="11">Distal rod protein</fullName>
    </alternativeName>
    <alternativeName>
        <fullName evidence="5">Flagellar hook protein FlgE</fullName>
    </alternativeName>
</protein>
<dbReference type="PANTHER" id="PTHR30435:SF19">
    <property type="entry name" value="FLAGELLAR BASAL-BODY ROD PROTEIN FLGG"/>
    <property type="match status" value="1"/>
</dbReference>
<dbReference type="GO" id="GO:0005198">
    <property type="term" value="F:structural molecule activity"/>
    <property type="evidence" value="ECO:0007669"/>
    <property type="project" value="InterPro"/>
</dbReference>
<dbReference type="PROSITE" id="PS00588">
    <property type="entry name" value="FLAGELLA_BB_ROD"/>
    <property type="match status" value="2"/>
</dbReference>
<dbReference type="InterPro" id="IPR002371">
    <property type="entry name" value="FlgK"/>
</dbReference>
<dbReference type="VEuPathDB" id="VectorBase:GPPI046740"/>
<dbReference type="Gene3D" id="2.60.98.20">
    <property type="entry name" value="Flagellar hook protein FlgE"/>
    <property type="match status" value="1"/>
</dbReference>
<dbReference type="NCBIfam" id="NF003676">
    <property type="entry name" value="PRK05303.1"/>
    <property type="match status" value="1"/>
</dbReference>
<dbReference type="InterPro" id="IPR001444">
    <property type="entry name" value="Flag_bb_rod_N"/>
</dbReference>
<feature type="domain" description="Flagellar hook protein FlgE D2" evidence="14">
    <location>
        <begin position="289"/>
        <end position="422"/>
    </location>
</feature>
<dbReference type="InterPro" id="IPR053967">
    <property type="entry name" value="LlgE_F_G-like_D1"/>
</dbReference>
<feature type="domain" description="Flagellar basal body rod protein N-terminal" evidence="12">
    <location>
        <begin position="681"/>
        <end position="705"/>
    </location>
</feature>
<feature type="domain" description="Flagellar hook protein FlgE/F/G-like D1" evidence="15">
    <location>
        <begin position="766"/>
        <end position="829"/>
    </location>
</feature>
<dbReference type="STRING" id="67801.A0A1B0C1Q1"/>
<dbReference type="InterPro" id="IPR019776">
    <property type="entry name" value="Flagellar_basal_body_rod_CS"/>
</dbReference>
<evidence type="ECO:0000256" key="10">
    <source>
        <dbReference type="ARBA" id="ARBA00025933"/>
    </source>
</evidence>
<dbReference type="Pfam" id="PF02107">
    <property type="entry name" value="FlgH"/>
    <property type="match status" value="1"/>
</dbReference>
<dbReference type="Pfam" id="PF07559">
    <property type="entry name" value="FlgE_D2"/>
    <property type="match status" value="1"/>
</dbReference>
<evidence type="ECO:0000259" key="15">
    <source>
        <dbReference type="Pfam" id="PF22692"/>
    </source>
</evidence>
<evidence type="ECO:0000256" key="4">
    <source>
        <dbReference type="ARBA" id="ARBA00017948"/>
    </source>
</evidence>
<dbReference type="InterPro" id="IPR011491">
    <property type="entry name" value="FlgE_D2"/>
</dbReference>
<dbReference type="InterPro" id="IPR020013">
    <property type="entry name" value="Flagellar_FlgE/F/G"/>
</dbReference>
<dbReference type="GO" id="GO:0005576">
    <property type="term" value="C:extracellular region"/>
    <property type="evidence" value="ECO:0007669"/>
    <property type="project" value="UniProtKB-SubCell"/>
</dbReference>
<feature type="domain" description="Flagellar basal-body/hook protein C-terminal" evidence="13">
    <location>
        <begin position="885"/>
        <end position="925"/>
    </location>
</feature>
<dbReference type="Pfam" id="PF00460">
    <property type="entry name" value="Flg_bb_rod"/>
    <property type="match status" value="1"/>
</dbReference>
<dbReference type="InterPro" id="IPR037925">
    <property type="entry name" value="FlgE/F/G-like"/>
</dbReference>
<dbReference type="InterPro" id="IPR005648">
    <property type="entry name" value="FlgD"/>
</dbReference>
<dbReference type="SUPFAM" id="SSF117143">
    <property type="entry name" value="Flagellar hook protein flgE"/>
    <property type="match status" value="3"/>
</dbReference>
<evidence type="ECO:0000259" key="13">
    <source>
        <dbReference type="Pfam" id="PF06429"/>
    </source>
</evidence>
<keyword evidence="17" id="KW-1185">Reference proteome</keyword>
<dbReference type="InterPro" id="IPR037058">
    <property type="entry name" value="Falgellar_hook_FlgE_sf"/>
</dbReference>
<dbReference type="Proteomes" id="UP000092460">
    <property type="component" value="Unassembled WGS sequence"/>
</dbReference>
<dbReference type="NCBIfam" id="TIGR02492">
    <property type="entry name" value="flgK_ends"/>
    <property type="match status" value="1"/>
</dbReference>
<comment type="subcellular location">
    <subcellularLocation>
        <location evidence="1">Bacterial flagellum</location>
    </subcellularLocation>
    <subcellularLocation>
        <location evidence="2">Membrane</location>
    </subcellularLocation>
</comment>
<keyword evidence="7" id="KW-1005">Bacterial flagellum biogenesis</keyword>
<dbReference type="InterPro" id="IPR000527">
    <property type="entry name" value="Flag_Lring"/>
</dbReference>
<evidence type="ECO:0000256" key="5">
    <source>
        <dbReference type="ARBA" id="ARBA00019015"/>
    </source>
</evidence>
<keyword evidence="8" id="KW-0472">Membrane</keyword>
<dbReference type="SMR" id="A0A1B0C1Q1"/>
<reference evidence="16" key="2">
    <citation type="submission" date="2020-05" db="UniProtKB">
        <authorList>
            <consortium name="EnsemblMetazoa"/>
        </authorList>
    </citation>
    <scope>IDENTIFICATION</scope>
    <source>
        <strain evidence="16">IAEA</strain>
    </source>
</reference>
<evidence type="ECO:0000313" key="17">
    <source>
        <dbReference type="Proteomes" id="UP000092460"/>
    </source>
</evidence>